<evidence type="ECO:0000259" key="1">
    <source>
        <dbReference type="Pfam" id="PF01243"/>
    </source>
</evidence>
<evidence type="ECO:0000313" key="3">
    <source>
        <dbReference type="Proteomes" id="UP001152302"/>
    </source>
</evidence>
<dbReference type="Pfam" id="PF01243">
    <property type="entry name" value="PNPOx_N"/>
    <property type="match status" value="1"/>
</dbReference>
<gene>
    <name evidence="2" type="ORF">M4L21_08955</name>
</gene>
<reference evidence="2" key="1">
    <citation type="submission" date="2022-05" db="EMBL/GenBank/DDBJ databases">
        <title>Comparative genomics of Staphylococcus equorum isolates.</title>
        <authorList>
            <person name="Luelf R.H."/>
        </authorList>
    </citation>
    <scope>NUCLEOTIDE SEQUENCE</scope>
    <source>
        <strain evidence="2">TMW 2.2343</strain>
    </source>
</reference>
<accession>A0A9X4LG27</accession>
<dbReference type="Proteomes" id="UP001152302">
    <property type="component" value="Unassembled WGS sequence"/>
</dbReference>
<organism evidence="2 3">
    <name type="scientific">Staphylococcus equorum</name>
    <dbReference type="NCBI Taxonomy" id="246432"/>
    <lineage>
        <taxon>Bacteria</taxon>
        <taxon>Bacillati</taxon>
        <taxon>Bacillota</taxon>
        <taxon>Bacilli</taxon>
        <taxon>Bacillales</taxon>
        <taxon>Staphylococcaceae</taxon>
        <taxon>Staphylococcus</taxon>
    </lineage>
</organism>
<dbReference type="PANTHER" id="PTHR34818">
    <property type="entry name" value="PROTEIN BLI-3"/>
    <property type="match status" value="1"/>
</dbReference>
<sequence>MNKEKVLSNIENVLNQSKIGVLSTAHNNVPNSRYMVFYNDDLTLYTKTSINSTKVTEFEDNPKAYILLGYDDTKNRSFLEIDAIVEIIKDKETIDWLWEKQDKTYFESKEDPDLCVLKVTPKAIKIMNDGALGTPQTITFD</sequence>
<dbReference type="EMBL" id="JAMBPX010000005">
    <property type="protein sequence ID" value="MDG0859448.1"/>
    <property type="molecule type" value="Genomic_DNA"/>
</dbReference>
<dbReference type="RefSeq" id="WP_277581163.1">
    <property type="nucleotide sequence ID" value="NZ_JAMBPV010000003.1"/>
</dbReference>
<protein>
    <submittedName>
        <fullName evidence="2">Pyridoxamine 5'-phosphate oxidase family protein</fullName>
    </submittedName>
</protein>
<proteinExistence type="predicted"/>
<dbReference type="InterPro" id="IPR011576">
    <property type="entry name" value="Pyridox_Oxase_N"/>
</dbReference>
<feature type="domain" description="Pyridoxamine 5'-phosphate oxidase N-terminal" evidence="1">
    <location>
        <begin position="10"/>
        <end position="126"/>
    </location>
</feature>
<dbReference type="AlphaFoldDB" id="A0A9X4LG27"/>
<dbReference type="Gene3D" id="2.30.110.10">
    <property type="entry name" value="Electron Transport, Fmn-binding Protein, Chain A"/>
    <property type="match status" value="1"/>
</dbReference>
<evidence type="ECO:0000313" key="2">
    <source>
        <dbReference type="EMBL" id="MDG0859448.1"/>
    </source>
</evidence>
<dbReference type="InterPro" id="IPR012349">
    <property type="entry name" value="Split_barrel_FMN-bd"/>
</dbReference>
<dbReference type="PANTHER" id="PTHR34818:SF1">
    <property type="entry name" value="PROTEIN BLI-3"/>
    <property type="match status" value="1"/>
</dbReference>
<name>A0A9X4LG27_9STAP</name>
<comment type="caution">
    <text evidence="2">The sequence shown here is derived from an EMBL/GenBank/DDBJ whole genome shotgun (WGS) entry which is preliminary data.</text>
</comment>
<dbReference type="SUPFAM" id="SSF50475">
    <property type="entry name" value="FMN-binding split barrel"/>
    <property type="match status" value="1"/>
</dbReference>
<dbReference type="InterPro" id="IPR052917">
    <property type="entry name" value="Stress-Dev_Protein"/>
</dbReference>